<dbReference type="SUPFAM" id="SSF89550">
    <property type="entry name" value="PHP domain-like"/>
    <property type="match status" value="1"/>
</dbReference>
<feature type="domain" description="Polymerase/histidinol phosphatase N-terminal" evidence="1">
    <location>
        <begin position="6"/>
        <end position="71"/>
    </location>
</feature>
<evidence type="ECO:0000259" key="1">
    <source>
        <dbReference type="SMART" id="SM00481"/>
    </source>
</evidence>
<dbReference type="PANTHER" id="PTHR42924:SF3">
    <property type="entry name" value="POLYMERASE_HISTIDINOL PHOSPHATASE N-TERMINAL DOMAIN-CONTAINING PROTEIN"/>
    <property type="match status" value="1"/>
</dbReference>
<organism evidence="2 3">
    <name type="scientific">Paenibacillus albicereus</name>
    <dbReference type="NCBI Taxonomy" id="2726185"/>
    <lineage>
        <taxon>Bacteria</taxon>
        <taxon>Bacillati</taxon>
        <taxon>Bacillota</taxon>
        <taxon>Bacilli</taxon>
        <taxon>Bacillales</taxon>
        <taxon>Paenibacillaceae</taxon>
        <taxon>Paenibacillus</taxon>
    </lineage>
</organism>
<gene>
    <name evidence="2" type="ORF">HGI30_13005</name>
</gene>
<dbReference type="Gene3D" id="3.20.20.140">
    <property type="entry name" value="Metal-dependent hydrolases"/>
    <property type="match status" value="1"/>
</dbReference>
<dbReference type="SMART" id="SM00481">
    <property type="entry name" value="POLIIIAc"/>
    <property type="match status" value="1"/>
</dbReference>
<dbReference type="CDD" id="cd07438">
    <property type="entry name" value="PHP_HisPPase_AMP"/>
    <property type="match status" value="1"/>
</dbReference>
<dbReference type="KEGG" id="palr:HGI30_13005"/>
<evidence type="ECO:0000313" key="2">
    <source>
        <dbReference type="EMBL" id="QJC52388.1"/>
    </source>
</evidence>
<dbReference type="InterPro" id="IPR016195">
    <property type="entry name" value="Pol/histidinol_Pase-like"/>
</dbReference>
<dbReference type="PANTHER" id="PTHR42924">
    <property type="entry name" value="EXONUCLEASE"/>
    <property type="match status" value="1"/>
</dbReference>
<dbReference type="GO" id="GO:0035312">
    <property type="term" value="F:5'-3' DNA exonuclease activity"/>
    <property type="evidence" value="ECO:0007669"/>
    <property type="project" value="TreeGrafter"/>
</dbReference>
<dbReference type="AlphaFoldDB" id="A0A6H2GZ44"/>
<name>A0A6H2GZ44_9BACL</name>
<dbReference type="Pfam" id="PF02811">
    <property type="entry name" value="PHP"/>
    <property type="match status" value="1"/>
</dbReference>
<dbReference type="RefSeq" id="WP_168907947.1">
    <property type="nucleotide sequence ID" value="NZ_CP051428.1"/>
</dbReference>
<sequence length="282" mass="29754">MAVTRADLHAHTTASDGVDSPAAVARLTAEAGLAAVAITDHDTMAGVEEAVREGKRLGLLVLPGIELSASEDGIDIHVLGYGMDAGDPLWRERLLRQGSARTRRNERMVEQLQALGIDMTLEEAVEAARAAGAAPASLGRPHLASVLVAKGAAASIRDAFDRYLGEGAPGYAALPRIAPEEAIEWILEAGGVPVLAHPGLYGRDDIVKRLAGGGRLAGIETSHPSHDERQEQRYAAIAARFGLIQTGGSDYHGRRGEELRHSEIGARTADAAPLLERLAAQR</sequence>
<dbReference type="InterPro" id="IPR052018">
    <property type="entry name" value="PHP_domain"/>
</dbReference>
<proteinExistence type="predicted"/>
<reference evidence="2 3" key="1">
    <citation type="submission" date="2020-04" db="EMBL/GenBank/DDBJ databases">
        <title>Novel Paenibacillus strain UniB2 isolated from commercial digestive syrup.</title>
        <authorList>
            <person name="Thorat V."/>
            <person name="Kirdat K."/>
            <person name="Tiwarekar B."/>
            <person name="Yadav A."/>
        </authorList>
    </citation>
    <scope>NUCLEOTIDE SEQUENCE [LARGE SCALE GENOMIC DNA]</scope>
    <source>
        <strain evidence="2 3">UniB2</strain>
    </source>
</reference>
<accession>A0A6H2GZ44</accession>
<dbReference type="Proteomes" id="UP000502136">
    <property type="component" value="Chromosome"/>
</dbReference>
<protein>
    <submittedName>
        <fullName evidence="2">PHP domain-containing protein</fullName>
    </submittedName>
</protein>
<evidence type="ECO:0000313" key="3">
    <source>
        <dbReference type="Proteomes" id="UP000502136"/>
    </source>
</evidence>
<dbReference type="GO" id="GO:0004534">
    <property type="term" value="F:5'-3' RNA exonuclease activity"/>
    <property type="evidence" value="ECO:0007669"/>
    <property type="project" value="TreeGrafter"/>
</dbReference>
<dbReference type="InterPro" id="IPR003141">
    <property type="entry name" value="Pol/His_phosphatase_N"/>
</dbReference>
<keyword evidence="3" id="KW-1185">Reference proteome</keyword>
<dbReference type="InterPro" id="IPR004013">
    <property type="entry name" value="PHP_dom"/>
</dbReference>
<dbReference type="EMBL" id="CP051428">
    <property type="protein sequence ID" value="QJC52388.1"/>
    <property type="molecule type" value="Genomic_DNA"/>
</dbReference>
<dbReference type="Gene3D" id="1.10.150.650">
    <property type="match status" value="1"/>
</dbReference>